<dbReference type="PANTHER" id="PTHR43309">
    <property type="entry name" value="5-OXOPROLINASE SUBUNIT C"/>
    <property type="match status" value="1"/>
</dbReference>
<dbReference type="InterPro" id="IPR052708">
    <property type="entry name" value="PxpC"/>
</dbReference>
<evidence type="ECO:0000313" key="5">
    <source>
        <dbReference type="EMBL" id="MBB6520893.1"/>
    </source>
</evidence>
<dbReference type="SUPFAM" id="SSF50891">
    <property type="entry name" value="Cyclophilin-like"/>
    <property type="match status" value="1"/>
</dbReference>
<keyword evidence="6" id="KW-1185">Reference proteome</keyword>
<dbReference type="FunCoup" id="A0A7X0MV16">
    <property type="interactions" value="117"/>
</dbReference>
<evidence type="ECO:0000256" key="1">
    <source>
        <dbReference type="ARBA" id="ARBA00022741"/>
    </source>
</evidence>
<accession>A0A7X0MV16</accession>
<dbReference type="GO" id="GO:0005524">
    <property type="term" value="F:ATP binding"/>
    <property type="evidence" value="ECO:0007669"/>
    <property type="project" value="UniProtKB-KW"/>
</dbReference>
<protein>
    <submittedName>
        <fullName evidence="5">Biotin-dependent carboxylase-like uncharacterized protein</fullName>
    </submittedName>
</protein>
<evidence type="ECO:0000256" key="3">
    <source>
        <dbReference type="ARBA" id="ARBA00022840"/>
    </source>
</evidence>
<organism evidence="5 6">
    <name type="scientific">Pseudoteredinibacter isoporae</name>
    <dbReference type="NCBI Taxonomy" id="570281"/>
    <lineage>
        <taxon>Bacteria</taxon>
        <taxon>Pseudomonadati</taxon>
        <taxon>Pseudomonadota</taxon>
        <taxon>Gammaproteobacteria</taxon>
        <taxon>Cellvibrionales</taxon>
        <taxon>Cellvibrionaceae</taxon>
        <taxon>Pseudoteredinibacter</taxon>
    </lineage>
</organism>
<proteinExistence type="predicted"/>
<dbReference type="AlphaFoldDB" id="A0A7X0MV16"/>
<reference evidence="5 6" key="1">
    <citation type="submission" date="2020-08" db="EMBL/GenBank/DDBJ databases">
        <title>Genomic Encyclopedia of Type Strains, Phase IV (KMG-IV): sequencing the most valuable type-strain genomes for metagenomic binning, comparative biology and taxonomic classification.</title>
        <authorList>
            <person name="Goeker M."/>
        </authorList>
    </citation>
    <scope>NUCLEOTIDE SEQUENCE [LARGE SCALE GENOMIC DNA]</scope>
    <source>
        <strain evidence="5 6">DSM 22368</strain>
    </source>
</reference>
<dbReference type="RefSeq" id="WP_166849998.1">
    <property type="nucleotide sequence ID" value="NZ_JAAONY010000001.1"/>
</dbReference>
<keyword evidence="2" id="KW-0378">Hydrolase</keyword>
<dbReference type="InParanoid" id="A0A7X0MV16"/>
<dbReference type="SMART" id="SM00797">
    <property type="entry name" value="AHS2"/>
    <property type="match status" value="1"/>
</dbReference>
<keyword evidence="3" id="KW-0067">ATP-binding</keyword>
<name>A0A7X0MV16_9GAMM</name>
<gene>
    <name evidence="5" type="ORF">HNR48_001171</name>
</gene>
<dbReference type="EMBL" id="JACHHT010000001">
    <property type="protein sequence ID" value="MBB6520893.1"/>
    <property type="molecule type" value="Genomic_DNA"/>
</dbReference>
<dbReference type="Pfam" id="PF02626">
    <property type="entry name" value="CT_A_B"/>
    <property type="match status" value="1"/>
</dbReference>
<evidence type="ECO:0000259" key="4">
    <source>
        <dbReference type="SMART" id="SM00797"/>
    </source>
</evidence>
<evidence type="ECO:0000256" key="2">
    <source>
        <dbReference type="ARBA" id="ARBA00022801"/>
    </source>
</evidence>
<comment type="caution">
    <text evidence="5">The sequence shown here is derived from an EMBL/GenBank/DDBJ whole genome shotgun (WGS) entry which is preliminary data.</text>
</comment>
<feature type="domain" description="Carboxyltransferase" evidence="4">
    <location>
        <begin position="25"/>
        <end position="306"/>
    </location>
</feature>
<dbReference type="PANTHER" id="PTHR43309:SF4">
    <property type="entry name" value="CARBOXYLTRANSFERASE DOMAIN-CONTAINING PROTEIN"/>
    <property type="match status" value="1"/>
</dbReference>
<dbReference type="Gene3D" id="2.40.100.10">
    <property type="entry name" value="Cyclophilin-like"/>
    <property type="match status" value="1"/>
</dbReference>
<evidence type="ECO:0000313" key="6">
    <source>
        <dbReference type="Proteomes" id="UP000528457"/>
    </source>
</evidence>
<dbReference type="Proteomes" id="UP000528457">
    <property type="component" value="Unassembled WGS sequence"/>
</dbReference>
<keyword evidence="1" id="KW-0547">Nucleotide-binding</keyword>
<dbReference type="GO" id="GO:0016787">
    <property type="term" value="F:hydrolase activity"/>
    <property type="evidence" value="ECO:0007669"/>
    <property type="project" value="UniProtKB-KW"/>
</dbReference>
<dbReference type="InterPro" id="IPR003778">
    <property type="entry name" value="CT_A_B"/>
</dbReference>
<dbReference type="NCBIfam" id="TIGR00724">
    <property type="entry name" value="urea_amlyse_rel"/>
    <property type="match status" value="1"/>
</dbReference>
<sequence length="314" mass="33462">MQGFTVVAPGILSLLQDAGRFGQQQIGLTNGGPLDPFAFTLANRLCHNPDDHCAVEISIGGLTLESSVDTYIALTGAKLGLKINGQKQPQWQTVAIKAGDKISIGFATEANSGCRAYLAVAGGFDIAEQFGSCSTVSRESIGGLNGGPLQKADTLPCSASGDLDLLSLPEEQQPDYPSQVSLRVILGYQRDHFSKVKQAIFFSSEYTVSDLCDRMGYRLEGPRVNADIDGILSEGICLGAIQVPADGQPIILMNDRQTIGGYPKIGAVFAPDLAKLAQLAAGGRIHFSEMDINEAHQELLLAQRQLSQLNLDKL</sequence>
<dbReference type="InterPro" id="IPR029000">
    <property type="entry name" value="Cyclophilin-like_dom_sf"/>
</dbReference>